<dbReference type="EMBL" id="JASPKZ010002691">
    <property type="protein sequence ID" value="KAJ9595129.1"/>
    <property type="molecule type" value="Genomic_DNA"/>
</dbReference>
<evidence type="ECO:0000256" key="1">
    <source>
        <dbReference type="SAM" id="MobiDB-lite"/>
    </source>
</evidence>
<accession>A0AAD8A9X1</accession>
<dbReference type="Pfam" id="PF15633">
    <property type="entry name" value="Tox-ART-HYD1"/>
    <property type="match status" value="1"/>
</dbReference>
<sequence>MAPQGSKLYHYTTESAYSRMVQSGHIRPSTNITTDAVLGQGVYLTQLPPSECNARIISNNWDNGEDIRKYFINQYMEKVEVCIEFDLKDLPGVKIYSGRRDIAVHRGSINLKQVPHKVHHRSQYERGNNDSGSSDDSCCVVM</sequence>
<proteinExistence type="predicted"/>
<dbReference type="InterPro" id="IPR028920">
    <property type="entry name" value="Tox-ART-HYD1_dom"/>
</dbReference>
<protein>
    <recommendedName>
        <fullName evidence="2">Tox-ART-HYD1 domain-containing protein</fullName>
    </recommendedName>
</protein>
<dbReference type="Proteomes" id="UP001233999">
    <property type="component" value="Unassembled WGS sequence"/>
</dbReference>
<comment type="caution">
    <text evidence="3">The sequence shown here is derived from an EMBL/GenBank/DDBJ whole genome shotgun (WGS) entry which is preliminary data.</text>
</comment>
<feature type="domain" description="Tox-ART-HYD1" evidence="2">
    <location>
        <begin position="8"/>
        <end position="94"/>
    </location>
</feature>
<name>A0AAD8A9X1_DIPPU</name>
<gene>
    <name evidence="3" type="ORF">L9F63_013569</name>
</gene>
<reference evidence="3" key="2">
    <citation type="submission" date="2023-05" db="EMBL/GenBank/DDBJ databases">
        <authorList>
            <person name="Fouks B."/>
        </authorList>
    </citation>
    <scope>NUCLEOTIDE SEQUENCE</scope>
    <source>
        <strain evidence="3">Stay&amp;Tobe</strain>
        <tissue evidence="3">Testes</tissue>
    </source>
</reference>
<feature type="region of interest" description="Disordered" evidence="1">
    <location>
        <begin position="115"/>
        <end position="137"/>
    </location>
</feature>
<evidence type="ECO:0000259" key="2">
    <source>
        <dbReference type="Pfam" id="PF15633"/>
    </source>
</evidence>
<dbReference type="AlphaFoldDB" id="A0AAD8A9X1"/>
<evidence type="ECO:0000313" key="3">
    <source>
        <dbReference type="EMBL" id="KAJ9595129.1"/>
    </source>
</evidence>
<keyword evidence="4" id="KW-1185">Reference proteome</keyword>
<reference evidence="3" key="1">
    <citation type="journal article" date="2023" name="IScience">
        <title>Live-bearing cockroach genome reveals convergent evolutionary mechanisms linked to viviparity in insects and beyond.</title>
        <authorList>
            <person name="Fouks B."/>
            <person name="Harrison M.C."/>
            <person name="Mikhailova A.A."/>
            <person name="Marchal E."/>
            <person name="English S."/>
            <person name="Carruthers M."/>
            <person name="Jennings E.C."/>
            <person name="Chiamaka E.L."/>
            <person name="Frigard R.A."/>
            <person name="Pippel M."/>
            <person name="Attardo G.M."/>
            <person name="Benoit J.B."/>
            <person name="Bornberg-Bauer E."/>
            <person name="Tobe S.S."/>
        </authorList>
    </citation>
    <scope>NUCLEOTIDE SEQUENCE</scope>
    <source>
        <strain evidence="3">Stay&amp;Tobe</strain>
    </source>
</reference>
<evidence type="ECO:0000313" key="4">
    <source>
        <dbReference type="Proteomes" id="UP001233999"/>
    </source>
</evidence>
<organism evidence="3 4">
    <name type="scientific">Diploptera punctata</name>
    <name type="common">Pacific beetle cockroach</name>
    <dbReference type="NCBI Taxonomy" id="6984"/>
    <lineage>
        <taxon>Eukaryota</taxon>
        <taxon>Metazoa</taxon>
        <taxon>Ecdysozoa</taxon>
        <taxon>Arthropoda</taxon>
        <taxon>Hexapoda</taxon>
        <taxon>Insecta</taxon>
        <taxon>Pterygota</taxon>
        <taxon>Neoptera</taxon>
        <taxon>Polyneoptera</taxon>
        <taxon>Dictyoptera</taxon>
        <taxon>Blattodea</taxon>
        <taxon>Blaberoidea</taxon>
        <taxon>Blaberidae</taxon>
        <taxon>Diplopterinae</taxon>
        <taxon>Diploptera</taxon>
    </lineage>
</organism>